<proteinExistence type="inferred from homology"/>
<name>A0A2S3IPG8_9POAL</name>
<comment type="similarity">
    <text evidence="2">Belongs to the strictosidine synthase family.</text>
</comment>
<dbReference type="AlphaFoldDB" id="A0A2S3IPG8"/>
<accession>A0A2S3IPG8</accession>
<dbReference type="InterPro" id="IPR018119">
    <property type="entry name" value="Strictosidine_synth_cons-reg"/>
</dbReference>
<reference evidence="8" key="1">
    <citation type="submission" date="2018-04" db="EMBL/GenBank/DDBJ databases">
        <title>WGS assembly of Panicum hallii.</title>
        <authorList>
            <person name="Lovell J."/>
            <person name="Jenkins J."/>
            <person name="Lowry D."/>
            <person name="Mamidi S."/>
            <person name="Sreedasyam A."/>
            <person name="Weng X."/>
            <person name="Barry K."/>
            <person name="Bonette J."/>
            <person name="Campitelli B."/>
            <person name="Daum C."/>
            <person name="Gordon S."/>
            <person name="Gould B."/>
            <person name="Lipzen A."/>
            <person name="Macqueen A."/>
            <person name="Palacio-Mejia J."/>
            <person name="Plott C."/>
            <person name="Shakirov E."/>
            <person name="Shu S."/>
            <person name="Yoshinaga Y."/>
            <person name="Zane M."/>
            <person name="Rokhsar D."/>
            <person name="Grimwood J."/>
            <person name="Schmutz J."/>
            <person name="Juenger T."/>
        </authorList>
    </citation>
    <scope>NUCLEOTIDE SEQUENCE [LARGE SCALE GENOMIC DNA]</scope>
    <source>
        <strain evidence="8">FIL2</strain>
    </source>
</reference>
<dbReference type="EMBL" id="CM008054">
    <property type="protein sequence ID" value="PAN48686.1"/>
    <property type="molecule type" value="Genomic_DNA"/>
</dbReference>
<feature type="chain" id="PRO_5015639346" description="Strictosidine synthase conserved region domain-containing protein" evidence="6">
    <location>
        <begin position="24"/>
        <end position="367"/>
    </location>
</feature>
<keyword evidence="3" id="KW-0597">Phosphoprotein</keyword>
<evidence type="ECO:0000256" key="6">
    <source>
        <dbReference type="SAM" id="SignalP"/>
    </source>
</evidence>
<protein>
    <recommendedName>
        <fullName evidence="7">Strictosidine synthase conserved region domain-containing protein</fullName>
    </recommendedName>
</protein>
<dbReference type="InterPro" id="IPR011042">
    <property type="entry name" value="6-blade_b-propeller_TolB-like"/>
</dbReference>
<comment type="subcellular location">
    <subcellularLocation>
        <location evidence="1">Vacuole</location>
    </subcellularLocation>
</comment>
<dbReference type="GO" id="GO:0012505">
    <property type="term" value="C:endomembrane system"/>
    <property type="evidence" value="ECO:0007669"/>
    <property type="project" value="TreeGrafter"/>
</dbReference>
<dbReference type="Gramene" id="PAN48686">
    <property type="protein sequence ID" value="PAN48686"/>
    <property type="gene ID" value="PAHAL_9G398900"/>
</dbReference>
<dbReference type="SUPFAM" id="SSF63829">
    <property type="entry name" value="Calcium-dependent phosphotriesterase"/>
    <property type="match status" value="1"/>
</dbReference>
<keyword evidence="5" id="KW-0325">Glycoprotein</keyword>
<evidence type="ECO:0000259" key="7">
    <source>
        <dbReference type="Pfam" id="PF03088"/>
    </source>
</evidence>
<dbReference type="PANTHER" id="PTHR10426:SF88">
    <property type="entry name" value="ADIPOCYTE PLASMA MEMBRANE-ASSOCIATED PROTEIN HEMOMUCIN-RELATED"/>
    <property type="match status" value="1"/>
</dbReference>
<evidence type="ECO:0000313" key="8">
    <source>
        <dbReference type="EMBL" id="PAN48686.1"/>
    </source>
</evidence>
<dbReference type="PANTHER" id="PTHR10426">
    <property type="entry name" value="STRICTOSIDINE SYNTHASE-RELATED"/>
    <property type="match status" value="1"/>
</dbReference>
<organism evidence="8">
    <name type="scientific">Panicum hallii</name>
    <dbReference type="NCBI Taxonomy" id="206008"/>
    <lineage>
        <taxon>Eukaryota</taxon>
        <taxon>Viridiplantae</taxon>
        <taxon>Streptophyta</taxon>
        <taxon>Embryophyta</taxon>
        <taxon>Tracheophyta</taxon>
        <taxon>Spermatophyta</taxon>
        <taxon>Magnoliopsida</taxon>
        <taxon>Liliopsida</taxon>
        <taxon>Poales</taxon>
        <taxon>Poaceae</taxon>
        <taxon>PACMAD clade</taxon>
        <taxon>Panicoideae</taxon>
        <taxon>Panicodae</taxon>
        <taxon>Paniceae</taxon>
        <taxon>Panicinae</taxon>
        <taxon>Panicum</taxon>
        <taxon>Panicum sect. Panicum</taxon>
    </lineage>
</organism>
<keyword evidence="4" id="KW-0926">Vacuole</keyword>
<evidence type="ECO:0000256" key="1">
    <source>
        <dbReference type="ARBA" id="ARBA00004116"/>
    </source>
</evidence>
<feature type="signal peptide" evidence="6">
    <location>
        <begin position="1"/>
        <end position="23"/>
    </location>
</feature>
<dbReference type="Proteomes" id="UP000243499">
    <property type="component" value="Chromosome 9"/>
</dbReference>
<gene>
    <name evidence="8" type="ORF">PAHAL_9G398900</name>
</gene>
<dbReference type="GO" id="GO:0016787">
    <property type="term" value="F:hydrolase activity"/>
    <property type="evidence" value="ECO:0007669"/>
    <property type="project" value="TreeGrafter"/>
</dbReference>
<evidence type="ECO:0000256" key="5">
    <source>
        <dbReference type="ARBA" id="ARBA00023180"/>
    </source>
</evidence>
<dbReference type="Pfam" id="PF03088">
    <property type="entry name" value="Str_synth"/>
    <property type="match status" value="1"/>
</dbReference>
<evidence type="ECO:0000256" key="4">
    <source>
        <dbReference type="ARBA" id="ARBA00022554"/>
    </source>
</evidence>
<dbReference type="Pfam" id="PF20067">
    <property type="entry name" value="SSL_N"/>
    <property type="match status" value="1"/>
</dbReference>
<keyword evidence="6" id="KW-0732">Signal</keyword>
<dbReference type="Gene3D" id="2.120.10.30">
    <property type="entry name" value="TolB, C-terminal domain"/>
    <property type="match status" value="1"/>
</dbReference>
<dbReference type="GO" id="GO:0005773">
    <property type="term" value="C:vacuole"/>
    <property type="evidence" value="ECO:0007669"/>
    <property type="project" value="UniProtKB-SubCell"/>
</dbReference>
<sequence length="367" mass="39920">MATGLGFLKAVALVLAPVALAAALYSPRDFSPAPMPPEYSYGPVVSAPRHEARALARSERVGEGRLPGPEDLAYDATGGWLYTGCADGWVRRVSVPGGDVEDWARTGGRPLGVVLAADGGLIVADADIGLLKVSPERKVELLTDAAEGVKFKLTDGVDVAADGTIYFTDASYKYNLDNHMTDILEARPHGRLLSFDPATGRTAVLARDLYFANGVAISPDQTSLIYCETVLRRCSRYLIAGDKKGTAEKFVDNLPGFPDNIRYDGEGRYWIALSAGRTLQWDMLMKYPFVRKLVYLVEKFVAVPHGLKNSGTVSVTPDGEPVSMYTDPRLALTTGWLKVGKHLYYGSLTETFLSRIDLTESSAEFRE</sequence>
<evidence type="ECO:0000256" key="2">
    <source>
        <dbReference type="ARBA" id="ARBA00009191"/>
    </source>
</evidence>
<evidence type="ECO:0000256" key="3">
    <source>
        <dbReference type="ARBA" id="ARBA00022553"/>
    </source>
</evidence>
<feature type="domain" description="Strictosidine synthase conserved region" evidence="7">
    <location>
        <begin position="155"/>
        <end position="241"/>
    </location>
</feature>